<keyword evidence="3" id="KW-1185">Reference proteome</keyword>
<dbReference type="InterPro" id="IPR011047">
    <property type="entry name" value="Quinoprotein_ADH-like_sf"/>
</dbReference>
<feature type="signal peptide" evidence="1">
    <location>
        <begin position="1"/>
        <end position="25"/>
    </location>
</feature>
<dbReference type="Proteomes" id="UP001549691">
    <property type="component" value="Unassembled WGS sequence"/>
</dbReference>
<protein>
    <submittedName>
        <fullName evidence="2">DUF1513 domain-containing protein</fullName>
    </submittedName>
</protein>
<accession>A0ABV2TP94</accession>
<reference evidence="2 3" key="1">
    <citation type="submission" date="2024-07" db="EMBL/GenBank/DDBJ databases">
        <title>Uliginosibacterium flavum JJ3220;KACC:17644.</title>
        <authorList>
            <person name="Kim M.K."/>
        </authorList>
    </citation>
    <scope>NUCLEOTIDE SEQUENCE [LARGE SCALE GENOMIC DNA]</scope>
    <source>
        <strain evidence="2 3">KACC:17644</strain>
    </source>
</reference>
<dbReference type="EMBL" id="JBEWZI010000021">
    <property type="protein sequence ID" value="MET7015751.1"/>
    <property type="molecule type" value="Genomic_DNA"/>
</dbReference>
<gene>
    <name evidence="2" type="ORF">ABXR19_16290</name>
</gene>
<dbReference type="InterPro" id="IPR015943">
    <property type="entry name" value="WD40/YVTN_repeat-like_dom_sf"/>
</dbReference>
<comment type="caution">
    <text evidence="2">The sequence shown here is derived from an EMBL/GenBank/DDBJ whole genome shotgun (WGS) entry which is preliminary data.</text>
</comment>
<dbReference type="SUPFAM" id="SSF50998">
    <property type="entry name" value="Quinoprotein alcohol dehydrogenase-like"/>
    <property type="match status" value="1"/>
</dbReference>
<name>A0ABV2TP94_9RHOO</name>
<feature type="chain" id="PRO_5046278221" evidence="1">
    <location>
        <begin position="26"/>
        <end position="377"/>
    </location>
</feature>
<evidence type="ECO:0000313" key="2">
    <source>
        <dbReference type="EMBL" id="MET7015751.1"/>
    </source>
</evidence>
<sequence length="377" mass="40145">MDKRSFLRSVAAMLATSALPLPALAAAGKPVRLLAGWRSGVALPAPLIGGPGDYVGIVQIDWAQRDIRLLSALPVASRGHGLISDGQGGYIAQAYRHGLWVLRADAAGKAVRQIDIKAESGRVSGGHITLSADGKQVFCTEIDPVSGEGWISVRDAVTLTRVAQWPTHGMDPHQVLQDAQGMLLIANGGIRYTDKGAKRDLEQMSSSLVRLNPATGEVLGQWRLRDARLSLRHLAWNETPAGETLLGIAMQGEHESPEARKNAPTLAVWNGKELSIPSQSPLGEGYTGDIMAGPGGGFILSAQLSGKALLWHPGDAARMLLIADLHRAGALSGPDDDGGFFIAGEKGPARWHLREEAQMLAWPIPMSPDNHWALLEG</sequence>
<dbReference type="Gene3D" id="2.130.10.10">
    <property type="entry name" value="YVTN repeat-like/Quinoprotein amine dehydrogenase"/>
    <property type="match status" value="1"/>
</dbReference>
<evidence type="ECO:0000313" key="3">
    <source>
        <dbReference type="Proteomes" id="UP001549691"/>
    </source>
</evidence>
<dbReference type="InterPro" id="IPR008311">
    <property type="entry name" value="UCP028101"/>
</dbReference>
<organism evidence="2 3">
    <name type="scientific">Uliginosibacterium flavum</name>
    <dbReference type="NCBI Taxonomy" id="1396831"/>
    <lineage>
        <taxon>Bacteria</taxon>
        <taxon>Pseudomonadati</taxon>
        <taxon>Pseudomonadota</taxon>
        <taxon>Betaproteobacteria</taxon>
        <taxon>Rhodocyclales</taxon>
        <taxon>Zoogloeaceae</taxon>
        <taxon>Uliginosibacterium</taxon>
    </lineage>
</organism>
<proteinExistence type="predicted"/>
<dbReference type="Pfam" id="PF07433">
    <property type="entry name" value="DUF1513"/>
    <property type="match status" value="1"/>
</dbReference>
<dbReference type="RefSeq" id="WP_354602206.1">
    <property type="nucleotide sequence ID" value="NZ_JBEWZI010000021.1"/>
</dbReference>
<keyword evidence="1" id="KW-0732">Signal</keyword>
<evidence type="ECO:0000256" key="1">
    <source>
        <dbReference type="SAM" id="SignalP"/>
    </source>
</evidence>